<feature type="domain" description="Alpha-type protein kinase" evidence="4">
    <location>
        <begin position="233"/>
        <end position="364"/>
    </location>
</feature>
<dbReference type="AlphaFoldDB" id="F4RD33"/>
<sequence>MLQLIAPSGCVITRTKSRREERLRAWRQSCKAFDLERAEPTNLDTRTTSLIFAKQKVAFSISEISLSMMLQRVPKSSIVFALVHSGSQGPPSSSFFGTTSVAHIYSGIPKGGSPHRTNRCHTGSHLVHAPANPDEFWSTPIPKIPLTYVRQLLGQHELQSPHVPTNSSWVFRINNHWLSQLSFRAHPAYIEINHDEPLRRWNGAWTFSSKLHRRGRIDLDPLPVEVQAFSSNSEKSHFKLCQEKYFTAILLQEFCNEVKRKTSLITLAEAQLASNVRFAENYVLAQSNKFGSHSMYSLQERLTGPVERTSDTSYEPPTEGLVPMLCFLNCFTHYTYWYTKHQAVINGFHYVGNIIFDSLIVDHQSVIPKSVRVVLFADHSYTPIGTLGTPDICQHVYPTLRETTGATASVGF</sequence>
<dbReference type="KEGG" id="mlr:MELLADRAFT_95337"/>
<evidence type="ECO:0000256" key="1">
    <source>
        <dbReference type="ARBA" id="ARBA00022527"/>
    </source>
</evidence>
<gene>
    <name evidence="5" type="ORF">MELLADRAFT_95337</name>
</gene>
<evidence type="ECO:0000313" key="5">
    <source>
        <dbReference type="EMBL" id="EGG09828.1"/>
    </source>
</evidence>
<keyword evidence="6" id="KW-1185">Reference proteome</keyword>
<dbReference type="Pfam" id="PF02816">
    <property type="entry name" value="Alpha_kinase"/>
    <property type="match status" value="1"/>
</dbReference>
<keyword evidence="3" id="KW-0418">Kinase</keyword>
<dbReference type="Proteomes" id="UP000001072">
    <property type="component" value="Unassembled WGS sequence"/>
</dbReference>
<dbReference type="HOGENOM" id="CLU_667441_0_0_1"/>
<dbReference type="InterPro" id="IPR004166">
    <property type="entry name" value="a-kinase_dom"/>
</dbReference>
<dbReference type="RefSeq" id="XP_007406882.1">
    <property type="nucleotide sequence ID" value="XM_007406820.1"/>
</dbReference>
<dbReference type="GO" id="GO:0004674">
    <property type="term" value="F:protein serine/threonine kinase activity"/>
    <property type="evidence" value="ECO:0007669"/>
    <property type="project" value="UniProtKB-KW"/>
</dbReference>
<evidence type="ECO:0000256" key="3">
    <source>
        <dbReference type="ARBA" id="ARBA00022777"/>
    </source>
</evidence>
<dbReference type="EMBL" id="GL883096">
    <property type="protein sequence ID" value="EGG09828.1"/>
    <property type="molecule type" value="Genomic_DNA"/>
</dbReference>
<organism evidence="6">
    <name type="scientific">Melampsora larici-populina (strain 98AG31 / pathotype 3-4-7)</name>
    <name type="common">Poplar leaf rust fungus</name>
    <dbReference type="NCBI Taxonomy" id="747676"/>
    <lineage>
        <taxon>Eukaryota</taxon>
        <taxon>Fungi</taxon>
        <taxon>Dikarya</taxon>
        <taxon>Basidiomycota</taxon>
        <taxon>Pucciniomycotina</taxon>
        <taxon>Pucciniomycetes</taxon>
        <taxon>Pucciniales</taxon>
        <taxon>Melampsoraceae</taxon>
        <taxon>Melampsora</taxon>
    </lineage>
</organism>
<dbReference type="GO" id="GO:0005524">
    <property type="term" value="F:ATP binding"/>
    <property type="evidence" value="ECO:0007669"/>
    <property type="project" value="InterPro"/>
</dbReference>
<evidence type="ECO:0000259" key="4">
    <source>
        <dbReference type="Pfam" id="PF02816"/>
    </source>
</evidence>
<evidence type="ECO:0000313" key="6">
    <source>
        <dbReference type="Proteomes" id="UP000001072"/>
    </source>
</evidence>
<accession>F4RD33</accession>
<reference evidence="6" key="1">
    <citation type="journal article" date="2011" name="Proc. Natl. Acad. Sci. U.S.A.">
        <title>Obligate biotrophy features unraveled by the genomic analysis of rust fungi.</title>
        <authorList>
            <person name="Duplessis S."/>
            <person name="Cuomo C.A."/>
            <person name="Lin Y.-C."/>
            <person name="Aerts A."/>
            <person name="Tisserant E."/>
            <person name="Veneault-Fourrey C."/>
            <person name="Joly D.L."/>
            <person name="Hacquard S."/>
            <person name="Amselem J."/>
            <person name="Cantarel B.L."/>
            <person name="Chiu R."/>
            <person name="Coutinho P.M."/>
            <person name="Feau N."/>
            <person name="Field M."/>
            <person name="Frey P."/>
            <person name="Gelhaye E."/>
            <person name="Goldberg J."/>
            <person name="Grabherr M.G."/>
            <person name="Kodira C.D."/>
            <person name="Kohler A."/>
            <person name="Kuees U."/>
            <person name="Lindquist E.A."/>
            <person name="Lucas S.M."/>
            <person name="Mago R."/>
            <person name="Mauceli E."/>
            <person name="Morin E."/>
            <person name="Murat C."/>
            <person name="Pangilinan J.L."/>
            <person name="Park R."/>
            <person name="Pearson M."/>
            <person name="Quesneville H."/>
            <person name="Rouhier N."/>
            <person name="Sakthikumar S."/>
            <person name="Salamov A.A."/>
            <person name="Schmutz J."/>
            <person name="Selles B."/>
            <person name="Shapiro H."/>
            <person name="Tanguay P."/>
            <person name="Tuskan G.A."/>
            <person name="Henrissat B."/>
            <person name="Van de Peer Y."/>
            <person name="Rouze P."/>
            <person name="Ellis J.G."/>
            <person name="Dodds P.N."/>
            <person name="Schein J.E."/>
            <person name="Zhong S."/>
            <person name="Hamelin R.C."/>
            <person name="Grigoriev I.V."/>
            <person name="Szabo L.J."/>
            <person name="Martin F."/>
        </authorList>
    </citation>
    <scope>NUCLEOTIDE SEQUENCE [LARGE SCALE GENOMIC DNA]</scope>
    <source>
        <strain evidence="6">98AG31 / pathotype 3-4-7</strain>
    </source>
</reference>
<protein>
    <recommendedName>
        <fullName evidence="4">Alpha-type protein kinase domain-containing protein</fullName>
    </recommendedName>
</protein>
<proteinExistence type="predicted"/>
<dbReference type="InParanoid" id="F4RD33"/>
<dbReference type="GeneID" id="18937209"/>
<keyword evidence="2" id="KW-0808">Transferase</keyword>
<keyword evidence="1" id="KW-0723">Serine/threonine-protein kinase</keyword>
<dbReference type="VEuPathDB" id="FungiDB:MELLADRAFT_95337"/>
<evidence type="ECO:0000256" key="2">
    <source>
        <dbReference type="ARBA" id="ARBA00022679"/>
    </source>
</evidence>
<name>F4RD33_MELLP</name>